<dbReference type="PANTHER" id="PTHR36439">
    <property type="entry name" value="BLL4334 PROTEIN"/>
    <property type="match status" value="1"/>
</dbReference>
<sequence>MSDDATLRIHLFRAVNVGGAKLPMARLREIAADLGAQRVATYIASGNLLCRPPGDPAEFDRALERAVESEFGFFREVISRTAGDLEDALAAYPFGTPPDFADAPYGHICFLAGTPDPAAAGTFVARDFGGGEQLALIGADLHLNYPAGAGKTKLSAPMIAKGLGVAGTARNLRTVARLIDLARA</sequence>
<dbReference type="PIRSF" id="PIRSF008502">
    <property type="entry name" value="UCP008502"/>
    <property type="match status" value="1"/>
</dbReference>
<name>A0ABP7NLE5_9ACTN</name>
<organism evidence="1 2">
    <name type="scientific">Gordonia caeni</name>
    <dbReference type="NCBI Taxonomy" id="1007097"/>
    <lineage>
        <taxon>Bacteria</taxon>
        <taxon>Bacillati</taxon>
        <taxon>Actinomycetota</taxon>
        <taxon>Actinomycetes</taxon>
        <taxon>Mycobacteriales</taxon>
        <taxon>Gordoniaceae</taxon>
        <taxon>Gordonia</taxon>
    </lineage>
</organism>
<keyword evidence="2" id="KW-1185">Reference proteome</keyword>
<dbReference type="SUPFAM" id="SSF160379">
    <property type="entry name" value="SP0830-like"/>
    <property type="match status" value="1"/>
</dbReference>
<dbReference type="RefSeq" id="WP_344780050.1">
    <property type="nucleotide sequence ID" value="NZ_BAAAZW010000001.1"/>
</dbReference>
<evidence type="ECO:0000313" key="2">
    <source>
        <dbReference type="Proteomes" id="UP001418444"/>
    </source>
</evidence>
<dbReference type="PANTHER" id="PTHR36439:SF1">
    <property type="entry name" value="DUF1697 DOMAIN-CONTAINING PROTEIN"/>
    <property type="match status" value="1"/>
</dbReference>
<dbReference type="Gene3D" id="3.30.70.1280">
    <property type="entry name" value="SP0830-like domains"/>
    <property type="match status" value="1"/>
</dbReference>
<reference evidence="2" key="1">
    <citation type="journal article" date="2019" name="Int. J. Syst. Evol. Microbiol.">
        <title>The Global Catalogue of Microorganisms (GCM) 10K type strain sequencing project: providing services to taxonomists for standard genome sequencing and annotation.</title>
        <authorList>
            <consortium name="The Broad Institute Genomics Platform"/>
            <consortium name="The Broad Institute Genome Sequencing Center for Infectious Disease"/>
            <person name="Wu L."/>
            <person name="Ma J."/>
        </authorList>
    </citation>
    <scope>NUCLEOTIDE SEQUENCE [LARGE SCALE GENOMIC DNA]</scope>
    <source>
        <strain evidence="2">JCM 16923</strain>
    </source>
</reference>
<proteinExistence type="predicted"/>
<dbReference type="Proteomes" id="UP001418444">
    <property type="component" value="Unassembled WGS sequence"/>
</dbReference>
<dbReference type="Pfam" id="PF08002">
    <property type="entry name" value="DUF1697"/>
    <property type="match status" value="1"/>
</dbReference>
<dbReference type="InterPro" id="IPR012545">
    <property type="entry name" value="DUF1697"/>
</dbReference>
<comment type="caution">
    <text evidence="1">The sequence shown here is derived from an EMBL/GenBank/DDBJ whole genome shotgun (WGS) entry which is preliminary data.</text>
</comment>
<dbReference type="EMBL" id="BAAAZW010000001">
    <property type="protein sequence ID" value="GAA3949620.1"/>
    <property type="molecule type" value="Genomic_DNA"/>
</dbReference>
<protein>
    <submittedName>
        <fullName evidence="1">DUF1697 domain-containing protein</fullName>
    </submittedName>
</protein>
<gene>
    <name evidence="1" type="ORF">GCM10022231_03980</name>
</gene>
<evidence type="ECO:0000313" key="1">
    <source>
        <dbReference type="EMBL" id="GAA3949620.1"/>
    </source>
</evidence>
<accession>A0ABP7NLE5</accession>